<proteinExistence type="predicted"/>
<reference evidence="2" key="1">
    <citation type="submission" date="2021-02" db="EMBL/GenBank/DDBJ databases">
        <authorList>
            <person name="Nowell W R."/>
        </authorList>
    </citation>
    <scope>NUCLEOTIDE SEQUENCE</scope>
</reference>
<dbReference type="EMBL" id="CAJOBA010111676">
    <property type="protein sequence ID" value="CAF4555316.1"/>
    <property type="molecule type" value="Genomic_DNA"/>
</dbReference>
<dbReference type="EMBL" id="CAJNOK010076383">
    <property type="protein sequence ID" value="CAF1674724.1"/>
    <property type="molecule type" value="Genomic_DNA"/>
</dbReference>
<accession>A0A8S2YF83</accession>
<evidence type="ECO:0000313" key="3">
    <source>
        <dbReference type="Proteomes" id="UP000682733"/>
    </source>
</evidence>
<protein>
    <submittedName>
        <fullName evidence="2">Uncharacterized protein</fullName>
    </submittedName>
</protein>
<gene>
    <name evidence="1" type="ORF">OVA965_LOCUS45852</name>
    <name evidence="2" type="ORF">TMI583_LOCUS49772</name>
</gene>
<dbReference type="Proteomes" id="UP000682733">
    <property type="component" value="Unassembled WGS sequence"/>
</dbReference>
<feature type="non-terminal residue" evidence="2">
    <location>
        <position position="138"/>
    </location>
</feature>
<dbReference type="AlphaFoldDB" id="A0A8S2YF83"/>
<dbReference type="Proteomes" id="UP000677228">
    <property type="component" value="Unassembled WGS sequence"/>
</dbReference>
<organism evidence="2 3">
    <name type="scientific">Didymodactylos carnosus</name>
    <dbReference type="NCBI Taxonomy" id="1234261"/>
    <lineage>
        <taxon>Eukaryota</taxon>
        <taxon>Metazoa</taxon>
        <taxon>Spiralia</taxon>
        <taxon>Gnathifera</taxon>
        <taxon>Rotifera</taxon>
        <taxon>Eurotatoria</taxon>
        <taxon>Bdelloidea</taxon>
        <taxon>Philodinida</taxon>
        <taxon>Philodinidae</taxon>
        <taxon>Didymodactylos</taxon>
    </lineage>
</organism>
<evidence type="ECO:0000313" key="1">
    <source>
        <dbReference type="EMBL" id="CAF1674724.1"/>
    </source>
</evidence>
<sequence>LFESRKAFHNRFEIFERSVRDIAEQIESNGQIQTASYTTTLRRLQQIQKQLHTIQSVLTTIGHELDDLEVAGITRIELQTIRNTYDSHQQRLQTYNDILQKRIDLLKRFEEHSKRSDDIRTKLNHINDELNSNQTIKM</sequence>
<comment type="caution">
    <text evidence="2">The sequence shown here is derived from an EMBL/GenBank/DDBJ whole genome shotgun (WGS) entry which is preliminary data.</text>
</comment>
<evidence type="ECO:0000313" key="2">
    <source>
        <dbReference type="EMBL" id="CAF4555316.1"/>
    </source>
</evidence>
<feature type="non-terminal residue" evidence="2">
    <location>
        <position position="1"/>
    </location>
</feature>
<name>A0A8S2YF83_9BILA</name>